<evidence type="ECO:0000256" key="3">
    <source>
        <dbReference type="ARBA" id="ARBA00022692"/>
    </source>
</evidence>
<accession>A0ABP9F6F3</accession>
<dbReference type="Pfam" id="PF02656">
    <property type="entry name" value="DUF202"/>
    <property type="match status" value="1"/>
</dbReference>
<dbReference type="Proteomes" id="UP001501521">
    <property type="component" value="Unassembled WGS sequence"/>
</dbReference>
<dbReference type="PANTHER" id="PTHR34187:SF2">
    <property type="entry name" value="DUF202 DOMAIN-CONTAINING PROTEIN"/>
    <property type="match status" value="1"/>
</dbReference>
<reference evidence="9" key="1">
    <citation type="journal article" date="2019" name="Int. J. Syst. Evol. Microbiol.">
        <title>The Global Catalogue of Microorganisms (GCM) 10K type strain sequencing project: providing services to taxonomists for standard genome sequencing and annotation.</title>
        <authorList>
            <consortium name="The Broad Institute Genomics Platform"/>
            <consortium name="The Broad Institute Genome Sequencing Center for Infectious Disease"/>
            <person name="Wu L."/>
            <person name="Ma J."/>
        </authorList>
    </citation>
    <scope>NUCLEOTIDE SEQUENCE [LARGE SCALE GENOMIC DNA]</scope>
    <source>
        <strain evidence="9">JCM 19125</strain>
    </source>
</reference>
<dbReference type="RefSeq" id="WP_345580215.1">
    <property type="nucleotide sequence ID" value="NZ_BAABLV010000018.1"/>
</dbReference>
<evidence type="ECO:0000313" key="8">
    <source>
        <dbReference type="EMBL" id="GAA4895415.1"/>
    </source>
</evidence>
<keyword evidence="4 6" id="KW-1133">Transmembrane helix</keyword>
<comment type="caution">
    <text evidence="8">The sequence shown here is derived from an EMBL/GenBank/DDBJ whole genome shotgun (WGS) entry which is preliminary data.</text>
</comment>
<keyword evidence="3 6" id="KW-0812">Transmembrane</keyword>
<evidence type="ECO:0000313" key="9">
    <source>
        <dbReference type="Proteomes" id="UP001501521"/>
    </source>
</evidence>
<feature type="transmembrane region" description="Helical" evidence="6">
    <location>
        <begin position="59"/>
        <end position="78"/>
    </location>
</feature>
<feature type="transmembrane region" description="Helical" evidence="6">
    <location>
        <begin position="29"/>
        <end position="52"/>
    </location>
</feature>
<dbReference type="PANTHER" id="PTHR34187">
    <property type="entry name" value="FGR18P"/>
    <property type="match status" value="1"/>
</dbReference>
<dbReference type="InterPro" id="IPR003807">
    <property type="entry name" value="DUF202"/>
</dbReference>
<sequence length="120" mass="12897">MTRPRFPQFVYGAGQEPDARFSMANERTYLAWIRTSLALLAGGIALEVLGLGIHDGFRIAASLILLTAGTVAAPLGWWSWARYEKALRQGQPLPSTFFALPVAAVVGLVGVLVLLGFLLA</sequence>
<evidence type="ECO:0000256" key="5">
    <source>
        <dbReference type="ARBA" id="ARBA00023136"/>
    </source>
</evidence>
<evidence type="ECO:0000256" key="2">
    <source>
        <dbReference type="ARBA" id="ARBA00022475"/>
    </source>
</evidence>
<feature type="domain" description="DUF202" evidence="7">
    <location>
        <begin position="20"/>
        <end position="86"/>
    </location>
</feature>
<dbReference type="InterPro" id="IPR052053">
    <property type="entry name" value="IM_YidH-like"/>
</dbReference>
<gene>
    <name evidence="8" type="ORF">GCM10025789_11100</name>
</gene>
<evidence type="ECO:0000256" key="6">
    <source>
        <dbReference type="SAM" id="Phobius"/>
    </source>
</evidence>
<name>A0ABP9F6F3_9ACTN</name>
<dbReference type="EMBL" id="BAABLV010000018">
    <property type="protein sequence ID" value="GAA4895415.1"/>
    <property type="molecule type" value="Genomic_DNA"/>
</dbReference>
<evidence type="ECO:0000259" key="7">
    <source>
        <dbReference type="Pfam" id="PF02656"/>
    </source>
</evidence>
<organism evidence="8 9">
    <name type="scientific">Tessaracoccus lubricantis</name>
    <dbReference type="NCBI Taxonomy" id="545543"/>
    <lineage>
        <taxon>Bacteria</taxon>
        <taxon>Bacillati</taxon>
        <taxon>Actinomycetota</taxon>
        <taxon>Actinomycetes</taxon>
        <taxon>Propionibacteriales</taxon>
        <taxon>Propionibacteriaceae</taxon>
        <taxon>Tessaracoccus</taxon>
    </lineage>
</organism>
<feature type="transmembrane region" description="Helical" evidence="6">
    <location>
        <begin position="98"/>
        <end position="119"/>
    </location>
</feature>
<protein>
    <submittedName>
        <fullName evidence="8">DUF202 domain-containing protein</fullName>
    </submittedName>
</protein>
<keyword evidence="2" id="KW-1003">Cell membrane</keyword>
<keyword evidence="5 6" id="KW-0472">Membrane</keyword>
<keyword evidence="9" id="KW-1185">Reference proteome</keyword>
<evidence type="ECO:0000256" key="4">
    <source>
        <dbReference type="ARBA" id="ARBA00022989"/>
    </source>
</evidence>
<proteinExistence type="predicted"/>
<comment type="subcellular location">
    <subcellularLocation>
        <location evidence="1">Cell membrane</location>
        <topology evidence="1">Multi-pass membrane protein</topology>
    </subcellularLocation>
</comment>
<evidence type="ECO:0000256" key="1">
    <source>
        <dbReference type="ARBA" id="ARBA00004651"/>
    </source>
</evidence>